<dbReference type="eggNOG" id="ENOG502RMIF">
    <property type="taxonomic scope" value="Eukaryota"/>
</dbReference>
<dbReference type="Proteomes" id="UP000030663">
    <property type="component" value="Unassembled WGS sequence"/>
</dbReference>
<feature type="domain" description="Chromo" evidence="3">
    <location>
        <begin position="549"/>
        <end position="614"/>
    </location>
</feature>
<comment type="subunit">
    <text evidence="1">Component of the NuA4 histone acetyltransferase complex.</text>
</comment>
<dbReference type="SMART" id="SM00298">
    <property type="entry name" value="CHROMO"/>
    <property type="match status" value="1"/>
</dbReference>
<feature type="region of interest" description="Disordered" evidence="2">
    <location>
        <begin position="446"/>
        <end position="478"/>
    </location>
</feature>
<evidence type="ECO:0000313" key="5">
    <source>
        <dbReference type="Proteomes" id="UP000030663"/>
    </source>
</evidence>
<evidence type="ECO:0000259" key="3">
    <source>
        <dbReference type="PROSITE" id="PS50013"/>
    </source>
</evidence>
<dbReference type="HOGENOM" id="CLU_432790_0_0_1"/>
<organism evidence="4 5">
    <name type="scientific">Fusarium oxysporum f. sp. raphani 54005</name>
    <dbReference type="NCBI Taxonomy" id="1089458"/>
    <lineage>
        <taxon>Eukaryota</taxon>
        <taxon>Fungi</taxon>
        <taxon>Dikarya</taxon>
        <taxon>Ascomycota</taxon>
        <taxon>Pezizomycotina</taxon>
        <taxon>Sordariomycetes</taxon>
        <taxon>Hypocreomycetidae</taxon>
        <taxon>Hypocreales</taxon>
        <taxon>Nectriaceae</taxon>
        <taxon>Fusarium</taxon>
        <taxon>Fusarium oxysporum species complex</taxon>
    </lineage>
</organism>
<dbReference type="InterPro" id="IPR000953">
    <property type="entry name" value="Chromo/chromo_shadow_dom"/>
</dbReference>
<feature type="compositionally biased region" description="Basic and acidic residues" evidence="2">
    <location>
        <begin position="36"/>
        <end position="58"/>
    </location>
</feature>
<feature type="compositionally biased region" description="Basic residues" evidence="2">
    <location>
        <begin position="616"/>
        <end position="632"/>
    </location>
</feature>
<feature type="region of interest" description="Disordered" evidence="2">
    <location>
        <begin position="1"/>
        <end position="252"/>
    </location>
</feature>
<dbReference type="InterPro" id="IPR016197">
    <property type="entry name" value="Chromo-like_dom_sf"/>
</dbReference>
<feature type="compositionally biased region" description="Basic residues" evidence="2">
    <location>
        <begin position="59"/>
        <end position="71"/>
    </location>
</feature>
<feature type="compositionally biased region" description="Basic residues" evidence="2">
    <location>
        <begin position="173"/>
        <end position="182"/>
    </location>
</feature>
<dbReference type="InterPro" id="IPR023780">
    <property type="entry name" value="Chromo_domain"/>
</dbReference>
<dbReference type="SUPFAM" id="SSF54160">
    <property type="entry name" value="Chromo domain-like"/>
    <property type="match status" value="1"/>
</dbReference>
<feature type="compositionally biased region" description="Basic and acidic residues" evidence="2">
    <location>
        <begin position="606"/>
        <end position="615"/>
    </location>
</feature>
<dbReference type="EMBL" id="JH658557">
    <property type="protein sequence ID" value="EXK77937.1"/>
    <property type="molecule type" value="Genomic_DNA"/>
</dbReference>
<evidence type="ECO:0000256" key="1">
    <source>
        <dbReference type="ARBA" id="ARBA00011353"/>
    </source>
</evidence>
<protein>
    <recommendedName>
        <fullName evidence="3">Chromo domain-containing protein</fullName>
    </recommendedName>
</protein>
<dbReference type="AlphaFoldDB" id="X0C5A4"/>
<evidence type="ECO:0000256" key="2">
    <source>
        <dbReference type="SAM" id="MobiDB-lite"/>
    </source>
</evidence>
<dbReference type="GO" id="GO:0006338">
    <property type="term" value="P:chromatin remodeling"/>
    <property type="evidence" value="ECO:0007669"/>
    <property type="project" value="UniProtKB-ARBA"/>
</dbReference>
<evidence type="ECO:0000313" key="4">
    <source>
        <dbReference type="EMBL" id="EXK77937.1"/>
    </source>
</evidence>
<dbReference type="OrthoDB" id="433924at2759"/>
<proteinExistence type="predicted"/>
<feature type="region of interest" description="Disordered" evidence="2">
    <location>
        <begin position="606"/>
        <end position="632"/>
    </location>
</feature>
<accession>X0C5A4</accession>
<gene>
    <name evidence="4" type="ORF">FOQG_17367</name>
</gene>
<feature type="compositionally biased region" description="Pro residues" evidence="2">
    <location>
        <begin position="142"/>
        <end position="158"/>
    </location>
</feature>
<reference evidence="4 5" key="1">
    <citation type="submission" date="2011-11" db="EMBL/GenBank/DDBJ databases">
        <title>The Genome Sequence of Fusarium oxysporum PHW815.</title>
        <authorList>
            <consortium name="The Broad Institute Genome Sequencing Platform"/>
            <person name="Ma L.-J."/>
            <person name="Gale L.R."/>
            <person name="Schwartz D.C."/>
            <person name="Zhou S."/>
            <person name="Corby-Kistler H."/>
            <person name="Young S.K."/>
            <person name="Zeng Q."/>
            <person name="Gargeya S."/>
            <person name="Fitzgerald M."/>
            <person name="Haas B."/>
            <person name="Abouelleil A."/>
            <person name="Alvarado L."/>
            <person name="Arachchi H.M."/>
            <person name="Berlin A."/>
            <person name="Brown A."/>
            <person name="Chapman S.B."/>
            <person name="Chen Z."/>
            <person name="Dunbar C."/>
            <person name="Freedman E."/>
            <person name="Gearin G."/>
            <person name="Goldberg J."/>
            <person name="Griggs A."/>
            <person name="Gujja S."/>
            <person name="Heiman D."/>
            <person name="Howarth C."/>
            <person name="Larson L."/>
            <person name="Lui A."/>
            <person name="MacDonald P.J.P."/>
            <person name="Montmayeur A."/>
            <person name="Murphy C."/>
            <person name="Neiman D."/>
            <person name="Pearson M."/>
            <person name="Priest M."/>
            <person name="Roberts A."/>
            <person name="Saif S."/>
            <person name="Shea T."/>
            <person name="Shenoy N."/>
            <person name="Sisk P."/>
            <person name="Stolte C."/>
            <person name="Sykes S."/>
            <person name="Wortman J."/>
            <person name="Nusbaum C."/>
            <person name="Birren B."/>
        </authorList>
    </citation>
    <scope>NUCLEOTIDE SEQUENCE [LARGE SCALE GENOMIC DNA]</scope>
    <source>
        <strain evidence="4 5">54005</strain>
    </source>
</reference>
<keyword evidence="5" id="KW-1185">Reference proteome</keyword>
<feature type="compositionally biased region" description="Basic residues" evidence="2">
    <location>
        <begin position="219"/>
        <end position="240"/>
    </location>
</feature>
<name>X0C5A4_FUSOX</name>
<dbReference type="Gene3D" id="2.40.50.40">
    <property type="match status" value="1"/>
</dbReference>
<dbReference type="PROSITE" id="PS50013">
    <property type="entry name" value="CHROMO_2"/>
    <property type="match status" value="1"/>
</dbReference>
<feature type="compositionally biased region" description="Basic residues" evidence="2">
    <location>
        <begin position="120"/>
        <end position="129"/>
    </location>
</feature>
<sequence length="632" mass="70923">MSNEHGRRLSKRLAAAAATDYEHDDDFAFVRKSKRIKTDMTDEPKPEAVPEPKAEPVKKSAKGRPVAKQRAAKAPTINETIVEEVPPEKETSVTTKPATRKSNRRKASVDASDEREIKVPKRPSTRRSTQRSGEAQEEEAPQPAPTSIPEPKPEPQPETVPEAAPASRVNGAPKKRGSRAKPTRPPPDWDNSPQREPPVQSATIALPMSDTPIINRNKEMRKKGGNSNRRSRQNRARKQTAPKSSGGVVEAVQSSKQLLEQDFNMKIEAMKAEFQLEFTKLRDRMAEEVTRATAQTAQELSQVRDQLIQACGELEQTRLQLDMLGKTETPRSLVQTYANAARMTPTSMSSQSSSAARSATPEPVFCTVDTSRVPEDHIGDATSTMIHKTVEQEMRKSSDQPHWRCVAVTRDGRNANRLRIIDPYDFLALHLRTRDSMAAATRSKHHGATHVQEPVESKASPIAGKVQSPPKGGATQKIDPDFEKDVAIDEFIGHRIDTENSTVDIQVKWQDGETTWESEWSLQEKVPVLVFKYWEKLDGRKAATNLDTYHVFKILKRAPPSDTSGNSQHMYQVQWVGYRPAESTWEHESKLRTITPDMLEDFETKQLAKGASEKRKSMRGPGRPRKKRRVKD</sequence>
<dbReference type="Pfam" id="PF00385">
    <property type="entry name" value="Chromo"/>
    <property type="match status" value="1"/>
</dbReference>